<dbReference type="InterPro" id="IPR008993">
    <property type="entry name" value="TIMP-like_OB-fold"/>
</dbReference>
<dbReference type="Gene3D" id="2.40.50.120">
    <property type="match status" value="1"/>
</dbReference>
<reference evidence="3 4" key="1">
    <citation type="submission" date="2018-09" db="EMBL/GenBank/DDBJ databases">
        <title>Paenibacillus aracenensis nov. sp. isolated from a cave in southern Spain.</title>
        <authorList>
            <person name="Jurado V."/>
            <person name="Gutierrez-Patricio S."/>
            <person name="Gonzalez-Pimentel J.L."/>
            <person name="Miller A.Z."/>
            <person name="Laiz L."/>
            <person name="Saiz-Jimenez C."/>
        </authorList>
    </citation>
    <scope>NUCLEOTIDE SEQUENCE [LARGE SCALE GENOMIC DNA]</scope>
    <source>
        <strain evidence="3 4">DSM 22867</strain>
    </source>
</reference>
<dbReference type="OrthoDB" id="8221747at2"/>
<name>A0A3A1UTV1_9BACL</name>
<organism evidence="3 4">
    <name type="scientific">Paenibacillus nanensis</name>
    <dbReference type="NCBI Taxonomy" id="393251"/>
    <lineage>
        <taxon>Bacteria</taxon>
        <taxon>Bacillati</taxon>
        <taxon>Bacillota</taxon>
        <taxon>Bacilli</taxon>
        <taxon>Bacillales</taxon>
        <taxon>Paenibacillaceae</taxon>
        <taxon>Paenibacillus</taxon>
    </lineage>
</organism>
<keyword evidence="1" id="KW-1133">Transmembrane helix</keyword>
<gene>
    <name evidence="3" type="ORF">D3P08_14765</name>
</gene>
<protein>
    <recommendedName>
        <fullName evidence="5">Tissue inhibitor of metalloproteinase</fullName>
    </recommendedName>
</protein>
<sequence length="188" mass="20563">MRVLAGLLLLLVLLPLSALSRPDTAYACDCAIPDNAAEALQENAAVFTGKALAMKGTKWTGQYDDEFDAVLFEVERIWKGVEQSQIIVYNPISSCQYDFKTGSSYLVYANLNGGEWVVSNCSRTAEVTQASSDISELGSSVPPRQQVNLLTTFHASSWFNIGAVTALAIVLILVPLAFLVYRYRTGRE</sequence>
<comment type="caution">
    <text evidence="3">The sequence shown here is derived from an EMBL/GenBank/DDBJ whole genome shotgun (WGS) entry which is preliminary data.</text>
</comment>
<keyword evidence="4" id="KW-1185">Reference proteome</keyword>
<evidence type="ECO:0000256" key="1">
    <source>
        <dbReference type="SAM" id="Phobius"/>
    </source>
</evidence>
<keyword evidence="2" id="KW-0732">Signal</keyword>
<evidence type="ECO:0000256" key="2">
    <source>
        <dbReference type="SAM" id="SignalP"/>
    </source>
</evidence>
<feature type="chain" id="PRO_5039071636" description="Tissue inhibitor of metalloproteinase" evidence="2">
    <location>
        <begin position="21"/>
        <end position="188"/>
    </location>
</feature>
<feature type="signal peptide" evidence="2">
    <location>
        <begin position="1"/>
        <end position="20"/>
    </location>
</feature>
<accession>A0A3A1UTV1</accession>
<dbReference type="AlphaFoldDB" id="A0A3A1UTV1"/>
<feature type="transmembrane region" description="Helical" evidence="1">
    <location>
        <begin position="158"/>
        <end position="181"/>
    </location>
</feature>
<dbReference type="SUPFAM" id="SSF50242">
    <property type="entry name" value="TIMP-like"/>
    <property type="match status" value="1"/>
</dbReference>
<keyword evidence="1" id="KW-0472">Membrane</keyword>
<dbReference type="RefSeq" id="WP_119600468.1">
    <property type="nucleotide sequence ID" value="NZ_QXQA01000009.1"/>
</dbReference>
<dbReference type="EMBL" id="QXQA01000009">
    <property type="protein sequence ID" value="RIX51684.1"/>
    <property type="molecule type" value="Genomic_DNA"/>
</dbReference>
<evidence type="ECO:0008006" key="5">
    <source>
        <dbReference type="Google" id="ProtNLM"/>
    </source>
</evidence>
<evidence type="ECO:0000313" key="4">
    <source>
        <dbReference type="Proteomes" id="UP000266482"/>
    </source>
</evidence>
<evidence type="ECO:0000313" key="3">
    <source>
        <dbReference type="EMBL" id="RIX51684.1"/>
    </source>
</evidence>
<keyword evidence="1" id="KW-0812">Transmembrane</keyword>
<proteinExistence type="predicted"/>
<dbReference type="Proteomes" id="UP000266482">
    <property type="component" value="Unassembled WGS sequence"/>
</dbReference>